<dbReference type="PROSITE" id="PS01186">
    <property type="entry name" value="EGF_2"/>
    <property type="match status" value="1"/>
</dbReference>
<proteinExistence type="predicted"/>
<dbReference type="PANTHER" id="PTHR24032">
    <property type="entry name" value="EGF-LIKE DOMAIN-CONTAINING PROTEIN-RELATED-RELATED"/>
    <property type="match status" value="1"/>
</dbReference>
<dbReference type="InterPro" id="IPR000742">
    <property type="entry name" value="EGF"/>
</dbReference>
<evidence type="ECO:0000313" key="5">
    <source>
        <dbReference type="Proteomes" id="UP001150062"/>
    </source>
</evidence>
<evidence type="ECO:0000256" key="1">
    <source>
        <dbReference type="PROSITE-ProRule" id="PRU00076"/>
    </source>
</evidence>
<keyword evidence="2" id="KW-1133">Transmembrane helix</keyword>
<dbReference type="Proteomes" id="UP001150062">
    <property type="component" value="Unassembled WGS sequence"/>
</dbReference>
<reference evidence="4" key="1">
    <citation type="submission" date="2022-08" db="EMBL/GenBank/DDBJ databases">
        <title>Novel sulfate-reducing endosymbionts in the free-living metamonad Anaeramoeba.</title>
        <authorList>
            <person name="Jerlstrom-Hultqvist J."/>
            <person name="Cepicka I."/>
            <person name="Gallot-Lavallee L."/>
            <person name="Salas-Leiva D."/>
            <person name="Curtis B.A."/>
            <person name="Zahonova K."/>
            <person name="Pipaliya S."/>
            <person name="Dacks J."/>
            <person name="Roger A.J."/>
        </authorList>
    </citation>
    <scope>NUCLEOTIDE SEQUENCE</scope>
    <source>
        <strain evidence="4">Schooner1</strain>
    </source>
</reference>
<dbReference type="SMART" id="SM00181">
    <property type="entry name" value="EGF"/>
    <property type="match status" value="3"/>
</dbReference>
<dbReference type="PRINTS" id="PR00011">
    <property type="entry name" value="EGFLAMININ"/>
</dbReference>
<feature type="domain" description="EGF-like" evidence="3">
    <location>
        <begin position="83"/>
        <end position="117"/>
    </location>
</feature>
<gene>
    <name evidence="4" type="ORF">M0813_13818</name>
</gene>
<organism evidence="4 5">
    <name type="scientific">Anaeramoeba flamelloides</name>
    <dbReference type="NCBI Taxonomy" id="1746091"/>
    <lineage>
        <taxon>Eukaryota</taxon>
        <taxon>Metamonada</taxon>
        <taxon>Anaeramoebidae</taxon>
        <taxon>Anaeramoeba</taxon>
    </lineage>
</organism>
<dbReference type="PROSITE" id="PS00022">
    <property type="entry name" value="EGF_1"/>
    <property type="match status" value="1"/>
</dbReference>
<keyword evidence="1" id="KW-0245">EGF-like domain</keyword>
<keyword evidence="2" id="KW-0812">Transmembrane</keyword>
<feature type="disulfide bond" evidence="1">
    <location>
        <begin position="107"/>
        <end position="116"/>
    </location>
</feature>
<evidence type="ECO:0000259" key="3">
    <source>
        <dbReference type="PROSITE" id="PS50026"/>
    </source>
</evidence>
<dbReference type="Pfam" id="PF25024">
    <property type="entry name" value="EGF_TEN"/>
    <property type="match status" value="1"/>
</dbReference>
<evidence type="ECO:0000313" key="4">
    <source>
        <dbReference type="EMBL" id="KAJ6252839.1"/>
    </source>
</evidence>
<comment type="caution">
    <text evidence="4">The sequence shown here is derived from an EMBL/GenBank/DDBJ whole genome shotgun (WGS) entry which is preliminary data.</text>
</comment>
<sequence length="149" mass="16403">MKKKVILGRLVTRTFCDGVDCNQEQEGGVCVMNTGECKCNSNYTGSDCKTIVCPYNKCNGHGECNTTTAKCNCEEGWTGENCTEVECPGNNCSGHGLCNLKTGDCDCEEGWSGDRCEYEKRVFSDSVELSRSTLLTLFSITIGFFILYF</sequence>
<accession>A0ABQ8Z841</accession>
<comment type="caution">
    <text evidence="1">Lacks conserved residue(s) required for the propagation of feature annotation.</text>
</comment>
<dbReference type="InterPro" id="IPR053331">
    <property type="entry name" value="EGF-like_comC"/>
</dbReference>
<name>A0ABQ8Z841_9EUKA</name>
<dbReference type="Gene3D" id="2.10.25.10">
    <property type="entry name" value="Laminin"/>
    <property type="match status" value="2"/>
</dbReference>
<dbReference type="SUPFAM" id="SSF57196">
    <property type="entry name" value="EGF/Laminin"/>
    <property type="match status" value="1"/>
</dbReference>
<keyword evidence="2" id="KW-0472">Membrane</keyword>
<dbReference type="EMBL" id="JAOAOG010000038">
    <property type="protein sequence ID" value="KAJ6252839.1"/>
    <property type="molecule type" value="Genomic_DNA"/>
</dbReference>
<feature type="transmembrane region" description="Helical" evidence="2">
    <location>
        <begin position="129"/>
        <end position="148"/>
    </location>
</feature>
<evidence type="ECO:0000256" key="2">
    <source>
        <dbReference type="SAM" id="Phobius"/>
    </source>
</evidence>
<protein>
    <submittedName>
        <fullName evidence="4">Teneurin and n-acetylglucosamine-1-phosphodiester alpha-n-acetylglucosaminidase</fullName>
    </submittedName>
</protein>
<keyword evidence="5" id="KW-1185">Reference proteome</keyword>
<dbReference type="PROSITE" id="PS50026">
    <property type="entry name" value="EGF_3"/>
    <property type="match status" value="1"/>
</dbReference>
<keyword evidence="1" id="KW-1015">Disulfide bond</keyword>